<gene>
    <name evidence="1" type="ORF">DAT39_006752</name>
</gene>
<organism evidence="1 2">
    <name type="scientific">Clarias magur</name>
    <name type="common">Asian catfish</name>
    <name type="synonym">Macropteronotus magur</name>
    <dbReference type="NCBI Taxonomy" id="1594786"/>
    <lineage>
        <taxon>Eukaryota</taxon>
        <taxon>Metazoa</taxon>
        <taxon>Chordata</taxon>
        <taxon>Craniata</taxon>
        <taxon>Vertebrata</taxon>
        <taxon>Euteleostomi</taxon>
        <taxon>Actinopterygii</taxon>
        <taxon>Neopterygii</taxon>
        <taxon>Teleostei</taxon>
        <taxon>Ostariophysi</taxon>
        <taxon>Siluriformes</taxon>
        <taxon>Clariidae</taxon>
        <taxon>Clarias</taxon>
    </lineage>
</organism>
<name>A0A8J4U9H9_CLAMG</name>
<dbReference type="Proteomes" id="UP000727407">
    <property type="component" value="Unassembled WGS sequence"/>
</dbReference>
<dbReference type="OrthoDB" id="8665603at2759"/>
<protein>
    <submittedName>
        <fullName evidence="1">Uncharacterized protein</fullName>
    </submittedName>
</protein>
<dbReference type="EMBL" id="QNUK01000072">
    <property type="protein sequence ID" value="KAF5903523.1"/>
    <property type="molecule type" value="Genomic_DNA"/>
</dbReference>
<dbReference type="AlphaFoldDB" id="A0A8J4U9H9"/>
<proteinExistence type="predicted"/>
<keyword evidence="2" id="KW-1185">Reference proteome</keyword>
<reference evidence="1" key="1">
    <citation type="submission" date="2020-07" db="EMBL/GenBank/DDBJ databases">
        <title>Clarias magur genome sequencing, assembly and annotation.</title>
        <authorList>
            <person name="Kushwaha B."/>
            <person name="Kumar R."/>
            <person name="Das P."/>
            <person name="Joshi C.G."/>
            <person name="Kumar D."/>
            <person name="Nagpure N.S."/>
            <person name="Pandey M."/>
            <person name="Agarwal S."/>
            <person name="Srivastava S."/>
            <person name="Singh M."/>
            <person name="Sahoo L."/>
            <person name="Jayasankar P."/>
            <person name="Meher P.K."/>
            <person name="Koringa P.G."/>
            <person name="Iquebal M.A."/>
            <person name="Das S.P."/>
            <person name="Bit A."/>
            <person name="Patnaik S."/>
            <person name="Patel N."/>
            <person name="Shah T.M."/>
            <person name="Hinsu A."/>
            <person name="Jena J.K."/>
        </authorList>
    </citation>
    <scope>NUCLEOTIDE SEQUENCE</scope>
    <source>
        <strain evidence="1">CIFAMagur01</strain>
        <tissue evidence="1">Testis</tissue>
    </source>
</reference>
<comment type="caution">
    <text evidence="1">The sequence shown here is derived from an EMBL/GenBank/DDBJ whole genome shotgun (WGS) entry which is preliminary data.</text>
</comment>
<accession>A0A8J4U9H9</accession>
<evidence type="ECO:0000313" key="2">
    <source>
        <dbReference type="Proteomes" id="UP000727407"/>
    </source>
</evidence>
<evidence type="ECO:0000313" key="1">
    <source>
        <dbReference type="EMBL" id="KAF5903523.1"/>
    </source>
</evidence>
<sequence>MLVDRNQQKRQDHLLHLSVLRFMYRSAQQNQAYSTLLLKQRFPSHLCTLDMLEGPNQ</sequence>